<evidence type="ECO:0000256" key="10">
    <source>
        <dbReference type="ARBA" id="ARBA00048552"/>
    </source>
</evidence>
<dbReference type="FunFam" id="2.170.120.12:FF:000001">
    <property type="entry name" value="DNA-directed RNA polymerase subunit alpha"/>
    <property type="match status" value="1"/>
</dbReference>
<keyword evidence="5 11" id="KW-0808">Transferase</keyword>
<keyword evidence="6 11" id="KW-0548">Nucleotidyltransferase</keyword>
<comment type="function">
    <text evidence="11">DNA-dependent RNA polymerase catalyzes the transcription of DNA into RNA using the four ribonucleoside triphosphates as substrates.</text>
</comment>
<evidence type="ECO:0000256" key="2">
    <source>
        <dbReference type="ARBA" id="ARBA00012418"/>
    </source>
</evidence>
<reference evidence="13" key="1">
    <citation type="journal article" date="2020" name="mSystems">
        <title>Genome- and Community-Level Interaction Insights into Carbon Utilization and Element Cycling Functions of Hydrothermarchaeota in Hydrothermal Sediment.</title>
        <authorList>
            <person name="Zhou Z."/>
            <person name="Liu Y."/>
            <person name="Xu W."/>
            <person name="Pan J."/>
            <person name="Luo Z.H."/>
            <person name="Li M."/>
        </authorList>
    </citation>
    <scope>NUCLEOTIDE SEQUENCE [LARGE SCALE GENOMIC DNA]</scope>
    <source>
        <strain evidence="13">SpSt-265</strain>
    </source>
</reference>
<evidence type="ECO:0000256" key="4">
    <source>
        <dbReference type="ARBA" id="ARBA00022478"/>
    </source>
</evidence>
<dbReference type="GO" id="GO:0046983">
    <property type="term" value="F:protein dimerization activity"/>
    <property type="evidence" value="ECO:0007669"/>
    <property type="project" value="InterPro"/>
</dbReference>
<dbReference type="CDD" id="cd06928">
    <property type="entry name" value="RNAP_alpha_NTD"/>
    <property type="match status" value="1"/>
</dbReference>
<dbReference type="InterPro" id="IPR011262">
    <property type="entry name" value="DNA-dir_RNA_pol_insert"/>
</dbReference>
<comment type="subunit">
    <text evidence="11">Homodimer. The RNAP catalytic core consists of 2 alpha, 1 beta, 1 beta' and 1 omega subunit. When a sigma factor is associated with the core the holoenzyme is formed, which can initiate transcription.</text>
</comment>
<dbReference type="Gene3D" id="1.10.150.20">
    <property type="entry name" value="5' to 3' exonuclease, C-terminal subdomain"/>
    <property type="match status" value="1"/>
</dbReference>
<dbReference type="GO" id="GO:0005737">
    <property type="term" value="C:cytoplasm"/>
    <property type="evidence" value="ECO:0007669"/>
    <property type="project" value="UniProtKB-ARBA"/>
</dbReference>
<dbReference type="InterPro" id="IPR036643">
    <property type="entry name" value="RNApol_insert_sf"/>
</dbReference>
<dbReference type="InterPro" id="IPR036603">
    <property type="entry name" value="RBP11-like"/>
</dbReference>
<dbReference type="SMART" id="SM00662">
    <property type="entry name" value="RPOLD"/>
    <property type="match status" value="1"/>
</dbReference>
<dbReference type="EMBL" id="DSLG01000002">
    <property type="protein sequence ID" value="HEA86602.1"/>
    <property type="molecule type" value="Genomic_DNA"/>
</dbReference>
<dbReference type="HAMAP" id="MF_00059">
    <property type="entry name" value="RNApol_bact_RpoA"/>
    <property type="match status" value="1"/>
</dbReference>
<dbReference type="InterPro" id="IPR011773">
    <property type="entry name" value="DNA-dir_RpoA"/>
</dbReference>
<dbReference type="Pfam" id="PF01193">
    <property type="entry name" value="RNA_pol_L"/>
    <property type="match status" value="1"/>
</dbReference>
<dbReference type="Pfam" id="PF01000">
    <property type="entry name" value="RNA_pol_A_bac"/>
    <property type="match status" value="1"/>
</dbReference>
<sequence length="347" mass="39564">MRLKPFIMPEKYELEAATASDSYGKFIIAPLERGWGTTIGNALRRALLSSVQGAAVVEVRIDGVSHEFTTIDDVVEDVPEIILNIKKLRFRLWSETPKLCHLYAKGKREYYARDMTVPPELVVANPDQKILTIADSRKSLTIEMVVENGRGYVRAERLKRGRTAPEGTIFLDAFFSPVKRVNYWVESMRVGDRTDFERVVCEVWTDATVTPEEALIQSATILRNHMAALIPQEKEPEFIQEEKVLKDQDRLAELLAMDIDELELSNRALNCLKRGRSKRTGERISIQTVADLVQKSEREIMEIENFGRKSLEELKKVLEDLGLTLGMDISGIPVRTPTEENEEKEQE</sequence>
<feature type="region of interest" description="Alpha C-terminal domain (alpha-CTD)" evidence="11">
    <location>
        <begin position="251"/>
        <end position="347"/>
    </location>
</feature>
<evidence type="ECO:0000313" key="13">
    <source>
        <dbReference type="EMBL" id="HEA86602.1"/>
    </source>
</evidence>
<dbReference type="GO" id="GO:0006351">
    <property type="term" value="P:DNA-templated transcription"/>
    <property type="evidence" value="ECO:0007669"/>
    <property type="project" value="UniProtKB-UniRule"/>
</dbReference>
<protein>
    <recommendedName>
        <fullName evidence="3 11">DNA-directed RNA polymerase subunit alpha</fullName>
        <shortName evidence="11">RNAP subunit alpha</shortName>
        <ecNumber evidence="2 11">2.7.7.6</ecNumber>
    </recommendedName>
    <alternativeName>
        <fullName evidence="9 11">RNA polymerase subunit alpha</fullName>
    </alternativeName>
    <alternativeName>
        <fullName evidence="8 11">Transcriptase subunit alpha</fullName>
    </alternativeName>
</protein>
<evidence type="ECO:0000259" key="12">
    <source>
        <dbReference type="SMART" id="SM00662"/>
    </source>
</evidence>
<dbReference type="InterPro" id="IPR011263">
    <property type="entry name" value="DNA-dir_RNA_pol_RpoA/D/Rpb3"/>
</dbReference>
<comment type="catalytic activity">
    <reaction evidence="10 11">
        <text>RNA(n) + a ribonucleoside 5'-triphosphate = RNA(n+1) + diphosphate</text>
        <dbReference type="Rhea" id="RHEA:21248"/>
        <dbReference type="Rhea" id="RHEA-COMP:14527"/>
        <dbReference type="Rhea" id="RHEA-COMP:17342"/>
        <dbReference type="ChEBI" id="CHEBI:33019"/>
        <dbReference type="ChEBI" id="CHEBI:61557"/>
        <dbReference type="ChEBI" id="CHEBI:140395"/>
        <dbReference type="EC" id="2.7.7.6"/>
    </reaction>
</comment>
<feature type="domain" description="DNA-directed RNA polymerase RpoA/D/Rpb3-type" evidence="12">
    <location>
        <begin position="23"/>
        <end position="232"/>
    </location>
</feature>
<dbReference type="AlphaFoldDB" id="A0A7C1RXS3"/>
<dbReference type="SUPFAM" id="SSF56553">
    <property type="entry name" value="Insert subdomain of RNA polymerase alpha subunit"/>
    <property type="match status" value="1"/>
</dbReference>
<evidence type="ECO:0000256" key="6">
    <source>
        <dbReference type="ARBA" id="ARBA00022695"/>
    </source>
</evidence>
<keyword evidence="7 11" id="KW-0804">Transcription</keyword>
<dbReference type="SUPFAM" id="SSF55257">
    <property type="entry name" value="RBP11-like subunits of RNA polymerase"/>
    <property type="match status" value="1"/>
</dbReference>
<gene>
    <name evidence="11" type="primary">rpoA</name>
    <name evidence="13" type="ORF">ENP94_01150</name>
</gene>
<evidence type="ECO:0000256" key="9">
    <source>
        <dbReference type="ARBA" id="ARBA00033070"/>
    </source>
</evidence>
<dbReference type="NCBIfam" id="NF003513">
    <property type="entry name" value="PRK05182.1-2"/>
    <property type="match status" value="1"/>
</dbReference>
<dbReference type="Gene3D" id="3.30.1360.10">
    <property type="entry name" value="RNA polymerase, RBP11-like subunit"/>
    <property type="match status" value="1"/>
</dbReference>
<evidence type="ECO:0000256" key="7">
    <source>
        <dbReference type="ARBA" id="ARBA00023163"/>
    </source>
</evidence>
<dbReference type="InterPro" id="IPR011260">
    <property type="entry name" value="RNAP_asu_C"/>
</dbReference>
<name>A0A7C1RXS3_UNCW3</name>
<feature type="region of interest" description="Alpha N-terminal domain (alpha-NTD)" evidence="11">
    <location>
        <begin position="1"/>
        <end position="241"/>
    </location>
</feature>
<proteinExistence type="inferred from homology"/>
<dbReference type="Gene3D" id="2.170.120.12">
    <property type="entry name" value="DNA-directed RNA polymerase, insert domain"/>
    <property type="match status" value="1"/>
</dbReference>
<dbReference type="NCBIfam" id="TIGR02027">
    <property type="entry name" value="rpoA"/>
    <property type="match status" value="1"/>
</dbReference>
<evidence type="ECO:0000256" key="3">
    <source>
        <dbReference type="ARBA" id="ARBA00015972"/>
    </source>
</evidence>
<keyword evidence="4 11" id="KW-0240">DNA-directed RNA polymerase</keyword>
<evidence type="ECO:0000256" key="11">
    <source>
        <dbReference type="HAMAP-Rule" id="MF_00059"/>
    </source>
</evidence>
<dbReference type="GO" id="GO:0003677">
    <property type="term" value="F:DNA binding"/>
    <property type="evidence" value="ECO:0007669"/>
    <property type="project" value="UniProtKB-UniRule"/>
</dbReference>
<dbReference type="NCBIfam" id="NF003519">
    <property type="entry name" value="PRK05182.2-5"/>
    <property type="match status" value="1"/>
</dbReference>
<dbReference type="GO" id="GO:0003899">
    <property type="term" value="F:DNA-directed RNA polymerase activity"/>
    <property type="evidence" value="ECO:0007669"/>
    <property type="project" value="UniProtKB-UniRule"/>
</dbReference>
<dbReference type="Pfam" id="PF03118">
    <property type="entry name" value="RNA_pol_A_CTD"/>
    <property type="match status" value="1"/>
</dbReference>
<evidence type="ECO:0000256" key="5">
    <source>
        <dbReference type="ARBA" id="ARBA00022679"/>
    </source>
</evidence>
<accession>A0A7C1RXS3</accession>
<comment type="caution">
    <text evidence="13">The sequence shown here is derived from an EMBL/GenBank/DDBJ whole genome shotgun (WGS) entry which is preliminary data.</text>
</comment>
<dbReference type="EC" id="2.7.7.6" evidence="2 11"/>
<comment type="domain">
    <text evidence="11">The N-terminal domain is essential for RNAP assembly and basal transcription, whereas the C-terminal domain is involved in interaction with transcriptional regulators and with upstream promoter elements.</text>
</comment>
<dbReference type="SUPFAM" id="SSF47789">
    <property type="entry name" value="C-terminal domain of RNA polymerase alpha subunit"/>
    <property type="match status" value="1"/>
</dbReference>
<organism evidence="13">
    <name type="scientific">candidate division WOR-3 bacterium</name>
    <dbReference type="NCBI Taxonomy" id="2052148"/>
    <lineage>
        <taxon>Bacteria</taxon>
        <taxon>Bacteria division WOR-3</taxon>
    </lineage>
</organism>
<comment type="similarity">
    <text evidence="1 11">Belongs to the RNA polymerase alpha chain family.</text>
</comment>
<dbReference type="GO" id="GO:0000428">
    <property type="term" value="C:DNA-directed RNA polymerase complex"/>
    <property type="evidence" value="ECO:0007669"/>
    <property type="project" value="UniProtKB-KW"/>
</dbReference>
<evidence type="ECO:0000256" key="8">
    <source>
        <dbReference type="ARBA" id="ARBA00032524"/>
    </source>
</evidence>
<evidence type="ECO:0000256" key="1">
    <source>
        <dbReference type="ARBA" id="ARBA00007123"/>
    </source>
</evidence>